<dbReference type="Gramene" id="NC13G0194510.1">
    <property type="protein sequence ID" value="NC13G0194510.1:cds"/>
    <property type="gene ID" value="NC13G0194510"/>
</dbReference>
<gene>
    <name evidence="2" type="ORF">NYM_LOCUS9926</name>
</gene>
<feature type="region of interest" description="Disordered" evidence="1">
    <location>
        <begin position="1"/>
        <end position="35"/>
    </location>
</feature>
<name>A0A5K0Z1R3_9MAGN</name>
<dbReference type="EMBL" id="LR721778">
    <property type="protein sequence ID" value="VVV83430.1"/>
    <property type="molecule type" value="Genomic_DNA"/>
</dbReference>
<proteinExistence type="predicted"/>
<feature type="compositionally biased region" description="Polar residues" evidence="1">
    <location>
        <begin position="1"/>
        <end position="12"/>
    </location>
</feature>
<protein>
    <submittedName>
        <fullName evidence="2">Uncharacterized protein</fullName>
    </submittedName>
</protein>
<reference evidence="2" key="1">
    <citation type="submission" date="2019-09" db="EMBL/GenBank/DDBJ databases">
        <authorList>
            <person name="Zhang L."/>
        </authorList>
    </citation>
    <scope>NUCLEOTIDE SEQUENCE</scope>
</reference>
<accession>A0A5K0Z1R3</accession>
<sequence>MSVDSSSISPNHPRSPHEATAVHSPDGDTAGLKSATDSGVNLLLSRVSKCIEYTAAQLCLKALAGVSVDT</sequence>
<evidence type="ECO:0000313" key="2">
    <source>
        <dbReference type="EMBL" id="VVV83430.1"/>
    </source>
</evidence>
<evidence type="ECO:0000256" key="1">
    <source>
        <dbReference type="SAM" id="MobiDB-lite"/>
    </source>
</evidence>
<dbReference type="AlphaFoldDB" id="A0A5K0Z1R3"/>
<organism evidence="2">
    <name type="scientific">Nymphaea colorata</name>
    <name type="common">pocket water lily</name>
    <dbReference type="NCBI Taxonomy" id="210225"/>
    <lineage>
        <taxon>Eukaryota</taxon>
        <taxon>Viridiplantae</taxon>
        <taxon>Streptophyta</taxon>
        <taxon>Embryophyta</taxon>
        <taxon>Tracheophyta</taxon>
        <taxon>Spermatophyta</taxon>
        <taxon>Magnoliopsida</taxon>
        <taxon>Nymphaeales</taxon>
        <taxon>Nymphaeaceae</taxon>
        <taxon>Nymphaea</taxon>
    </lineage>
</organism>